<reference evidence="1 2" key="1">
    <citation type="journal article" date="2021" name="Hortic Res">
        <title>The domestication of Cucurbita argyrosperma as revealed by the genome of its wild relative.</title>
        <authorList>
            <person name="Barrera-Redondo J."/>
            <person name="Sanchez-de la Vega G."/>
            <person name="Aguirre-Liguori J.A."/>
            <person name="Castellanos-Morales G."/>
            <person name="Gutierrez-Guerrero Y.T."/>
            <person name="Aguirre-Dugua X."/>
            <person name="Aguirre-Planter E."/>
            <person name="Tenaillon M.I."/>
            <person name="Lira-Saade R."/>
            <person name="Eguiarte L.E."/>
        </authorList>
    </citation>
    <scope>NUCLEOTIDE SEQUENCE [LARGE SCALE GENOMIC DNA]</scope>
    <source>
        <strain evidence="1">JBR-2021</strain>
    </source>
</reference>
<dbReference type="EMBL" id="JAGKQH010000004">
    <property type="protein sequence ID" value="KAG6601583.1"/>
    <property type="molecule type" value="Genomic_DNA"/>
</dbReference>
<name>A0AAV6NPT4_9ROSI</name>
<sequence length="106" mass="12340">MKNFIDVQETRQLSTSSPSSSWWNVCQMTDKGAILVRSDGAWSILLGELTLLKSYFYDSQFFRGFYLRSLIESAVPFTITVVYWELENRCRMKCTLFFIKLDIVAS</sequence>
<gene>
    <name evidence="1" type="ORF">SDJN03_06816</name>
</gene>
<evidence type="ECO:0000313" key="1">
    <source>
        <dbReference type="EMBL" id="KAG6601583.1"/>
    </source>
</evidence>
<dbReference type="Proteomes" id="UP000685013">
    <property type="component" value="Chromosome 4"/>
</dbReference>
<feature type="non-terminal residue" evidence="1">
    <location>
        <position position="1"/>
    </location>
</feature>
<comment type="caution">
    <text evidence="1">The sequence shown here is derived from an EMBL/GenBank/DDBJ whole genome shotgun (WGS) entry which is preliminary data.</text>
</comment>
<dbReference type="AlphaFoldDB" id="A0AAV6NPT4"/>
<evidence type="ECO:0000313" key="2">
    <source>
        <dbReference type="Proteomes" id="UP000685013"/>
    </source>
</evidence>
<accession>A0AAV6NPT4</accession>
<proteinExistence type="predicted"/>
<protein>
    <submittedName>
        <fullName evidence="1">Uncharacterized protein</fullName>
    </submittedName>
</protein>
<keyword evidence="2" id="KW-1185">Reference proteome</keyword>
<organism evidence="1 2">
    <name type="scientific">Cucurbita argyrosperma subsp. sororia</name>
    <dbReference type="NCBI Taxonomy" id="37648"/>
    <lineage>
        <taxon>Eukaryota</taxon>
        <taxon>Viridiplantae</taxon>
        <taxon>Streptophyta</taxon>
        <taxon>Embryophyta</taxon>
        <taxon>Tracheophyta</taxon>
        <taxon>Spermatophyta</taxon>
        <taxon>Magnoliopsida</taxon>
        <taxon>eudicotyledons</taxon>
        <taxon>Gunneridae</taxon>
        <taxon>Pentapetalae</taxon>
        <taxon>rosids</taxon>
        <taxon>fabids</taxon>
        <taxon>Cucurbitales</taxon>
        <taxon>Cucurbitaceae</taxon>
        <taxon>Cucurbiteae</taxon>
        <taxon>Cucurbita</taxon>
    </lineage>
</organism>